<sequence length="311" mass="34614">MDLLSPKTYVESKMPQDQEEKNYARIWEGSRIGLFLMKTKKGAKTQSKTWEPLDNLPPPYLVPIPVQAQAPPLVPLGPMPQPMQAQAHPLEVSASMPPQASILLPLQAVQVFPLFPPPPPSQPLNLQPSQASVVQLLQVPGPQHPQQKADKWLTDARLLKYEAILIHSHDLELRTTAAQNPAQFLFGEALEKPTHNCAEVVELQTKIRPDLEEKELEEGEKRFVDRSARVLEGKRKSGYAIVDGKSGKVVESGPLSASWSAQACELYAVLRALKRLKGKKGTIFTDSKYAFEVVHTFGKIWEERGLISTRG</sequence>
<dbReference type="InterPro" id="IPR036397">
    <property type="entry name" value="RNaseH_sf"/>
</dbReference>
<dbReference type="GO" id="GO:0004523">
    <property type="term" value="F:RNA-DNA hybrid ribonuclease activity"/>
    <property type="evidence" value="ECO:0007669"/>
    <property type="project" value="InterPro"/>
</dbReference>
<dbReference type="OrthoDB" id="9908810at2759"/>
<dbReference type="Pfam" id="PF00075">
    <property type="entry name" value="RNase_H"/>
    <property type="match status" value="1"/>
</dbReference>
<proteinExistence type="predicted"/>
<dbReference type="GO" id="GO:0003676">
    <property type="term" value="F:nucleic acid binding"/>
    <property type="evidence" value="ECO:0007669"/>
    <property type="project" value="InterPro"/>
</dbReference>
<protein>
    <recommendedName>
        <fullName evidence="1">RNase H type-1 domain-containing protein</fullName>
    </recommendedName>
</protein>
<reference evidence="2" key="1">
    <citation type="submission" date="2019-04" db="EMBL/GenBank/DDBJ databases">
        <title>Genome assembly of Zosterops borbonicus 15179.</title>
        <authorList>
            <person name="Leroy T."/>
            <person name="Anselmetti Y."/>
            <person name="Tilak M.-K."/>
            <person name="Nabholz B."/>
        </authorList>
    </citation>
    <scope>NUCLEOTIDE SEQUENCE</scope>
    <source>
        <strain evidence="2">HGM_15179</strain>
        <tissue evidence="2">Muscle</tissue>
    </source>
</reference>
<keyword evidence="3" id="KW-1185">Reference proteome</keyword>
<dbReference type="InterPro" id="IPR012337">
    <property type="entry name" value="RNaseH-like_sf"/>
</dbReference>
<comment type="caution">
    <text evidence="2">The sequence shown here is derived from an EMBL/GenBank/DDBJ whole genome shotgun (WGS) entry which is preliminary data.</text>
</comment>
<dbReference type="Gene3D" id="3.30.420.10">
    <property type="entry name" value="Ribonuclease H-like superfamily/Ribonuclease H"/>
    <property type="match status" value="1"/>
</dbReference>
<organism evidence="2 3">
    <name type="scientific">Zosterops borbonicus</name>
    <dbReference type="NCBI Taxonomy" id="364589"/>
    <lineage>
        <taxon>Eukaryota</taxon>
        <taxon>Metazoa</taxon>
        <taxon>Chordata</taxon>
        <taxon>Craniata</taxon>
        <taxon>Vertebrata</taxon>
        <taxon>Euteleostomi</taxon>
        <taxon>Archelosauria</taxon>
        <taxon>Archosauria</taxon>
        <taxon>Dinosauria</taxon>
        <taxon>Saurischia</taxon>
        <taxon>Theropoda</taxon>
        <taxon>Coelurosauria</taxon>
        <taxon>Aves</taxon>
        <taxon>Neognathae</taxon>
        <taxon>Neoaves</taxon>
        <taxon>Telluraves</taxon>
        <taxon>Australaves</taxon>
        <taxon>Passeriformes</taxon>
        <taxon>Sylvioidea</taxon>
        <taxon>Zosteropidae</taxon>
        <taxon>Zosterops</taxon>
    </lineage>
</organism>
<dbReference type="AlphaFoldDB" id="A0A8K1DB45"/>
<dbReference type="InterPro" id="IPR002156">
    <property type="entry name" value="RNaseH_domain"/>
</dbReference>
<evidence type="ECO:0000313" key="2">
    <source>
        <dbReference type="EMBL" id="TRZ07519.1"/>
    </source>
</evidence>
<dbReference type="SUPFAM" id="SSF53098">
    <property type="entry name" value="Ribonuclease H-like"/>
    <property type="match status" value="1"/>
</dbReference>
<dbReference type="Proteomes" id="UP000796761">
    <property type="component" value="Unassembled WGS sequence"/>
</dbReference>
<accession>A0A8K1DB45</accession>
<gene>
    <name evidence="2" type="ORF">HGM15179_019598</name>
</gene>
<feature type="domain" description="RNase H type-1" evidence="1">
    <location>
        <begin position="216"/>
        <end position="311"/>
    </location>
</feature>
<name>A0A8K1DB45_9PASS</name>
<evidence type="ECO:0000259" key="1">
    <source>
        <dbReference type="PROSITE" id="PS50879"/>
    </source>
</evidence>
<dbReference type="EMBL" id="SWJQ01001744">
    <property type="protein sequence ID" value="TRZ07519.1"/>
    <property type="molecule type" value="Genomic_DNA"/>
</dbReference>
<evidence type="ECO:0000313" key="3">
    <source>
        <dbReference type="Proteomes" id="UP000796761"/>
    </source>
</evidence>
<dbReference type="PROSITE" id="PS50879">
    <property type="entry name" value="RNASE_H_1"/>
    <property type="match status" value="1"/>
</dbReference>